<evidence type="ECO:0000256" key="3">
    <source>
        <dbReference type="ARBA" id="ARBA00022763"/>
    </source>
</evidence>
<evidence type="ECO:0000256" key="8">
    <source>
        <dbReference type="ARBA" id="ARBA00023268"/>
    </source>
</evidence>
<organism evidence="12 13">
    <name type="scientific">Myriangium duriaei CBS 260.36</name>
    <dbReference type="NCBI Taxonomy" id="1168546"/>
    <lineage>
        <taxon>Eukaryota</taxon>
        <taxon>Fungi</taxon>
        <taxon>Dikarya</taxon>
        <taxon>Ascomycota</taxon>
        <taxon>Pezizomycotina</taxon>
        <taxon>Dothideomycetes</taxon>
        <taxon>Dothideomycetidae</taxon>
        <taxon>Myriangiales</taxon>
        <taxon>Myriangiaceae</taxon>
        <taxon>Myriangium</taxon>
    </lineage>
</organism>
<comment type="similarity">
    <text evidence="2">Belongs to the FPG family.</text>
</comment>
<dbReference type="Gene3D" id="3.20.190.10">
    <property type="entry name" value="MutM-like, N-terminal"/>
    <property type="match status" value="1"/>
</dbReference>
<gene>
    <name evidence="12" type="ORF">K461DRAFT_258329</name>
</gene>
<dbReference type="InterPro" id="IPR012319">
    <property type="entry name" value="FPG_cat"/>
</dbReference>
<dbReference type="PROSITE" id="PS51068">
    <property type="entry name" value="FPG_CAT"/>
    <property type="match status" value="1"/>
</dbReference>
<dbReference type="CDD" id="cd08972">
    <property type="entry name" value="PF_Nei_N"/>
    <property type="match status" value="1"/>
</dbReference>
<dbReference type="GO" id="GO:0003906">
    <property type="term" value="F:DNA-(apurinic or apyrimidinic site) endonuclease activity"/>
    <property type="evidence" value="ECO:0007669"/>
    <property type="project" value="InterPro"/>
</dbReference>
<keyword evidence="7" id="KW-0456">Lyase</keyword>
<dbReference type="AlphaFoldDB" id="A0A9P4IWK2"/>
<dbReference type="SMART" id="SM01232">
    <property type="entry name" value="H2TH"/>
    <property type="match status" value="1"/>
</dbReference>
<evidence type="ECO:0000256" key="1">
    <source>
        <dbReference type="ARBA" id="ARBA00001668"/>
    </source>
</evidence>
<dbReference type="EMBL" id="ML996088">
    <property type="protein sequence ID" value="KAF2151253.1"/>
    <property type="molecule type" value="Genomic_DNA"/>
</dbReference>
<evidence type="ECO:0000256" key="10">
    <source>
        <dbReference type="SAM" id="MobiDB-lite"/>
    </source>
</evidence>
<feature type="domain" description="Formamidopyrimidine-DNA glycosylase catalytic" evidence="11">
    <location>
        <begin position="2"/>
        <end position="134"/>
    </location>
</feature>
<evidence type="ECO:0000313" key="13">
    <source>
        <dbReference type="Proteomes" id="UP000799439"/>
    </source>
</evidence>
<dbReference type="InterPro" id="IPR010979">
    <property type="entry name" value="Ribosomal_uS13-like_H2TH"/>
</dbReference>
<keyword evidence="3" id="KW-0227">DNA damage</keyword>
<reference evidence="12" key="1">
    <citation type="journal article" date="2020" name="Stud. Mycol.">
        <title>101 Dothideomycetes genomes: a test case for predicting lifestyles and emergence of pathogens.</title>
        <authorList>
            <person name="Haridas S."/>
            <person name="Albert R."/>
            <person name="Binder M."/>
            <person name="Bloem J."/>
            <person name="Labutti K."/>
            <person name="Salamov A."/>
            <person name="Andreopoulos B."/>
            <person name="Baker S."/>
            <person name="Barry K."/>
            <person name="Bills G."/>
            <person name="Bluhm B."/>
            <person name="Cannon C."/>
            <person name="Castanera R."/>
            <person name="Culley D."/>
            <person name="Daum C."/>
            <person name="Ezra D."/>
            <person name="Gonzalez J."/>
            <person name="Henrissat B."/>
            <person name="Kuo A."/>
            <person name="Liang C."/>
            <person name="Lipzen A."/>
            <person name="Lutzoni F."/>
            <person name="Magnuson J."/>
            <person name="Mondo S."/>
            <person name="Nolan M."/>
            <person name="Ohm R."/>
            <person name="Pangilinan J."/>
            <person name="Park H.-J."/>
            <person name="Ramirez L."/>
            <person name="Alfaro M."/>
            <person name="Sun H."/>
            <person name="Tritt A."/>
            <person name="Yoshinaga Y."/>
            <person name="Zwiers L.-H."/>
            <person name="Turgeon B."/>
            <person name="Goodwin S."/>
            <person name="Spatafora J."/>
            <person name="Crous P."/>
            <person name="Grigoriev I."/>
        </authorList>
    </citation>
    <scope>NUCLEOTIDE SEQUENCE</scope>
    <source>
        <strain evidence="12">CBS 260.36</strain>
    </source>
</reference>
<dbReference type="SUPFAM" id="SSF81624">
    <property type="entry name" value="N-terminal domain of MutM-like DNA repair proteins"/>
    <property type="match status" value="1"/>
</dbReference>
<evidence type="ECO:0000256" key="2">
    <source>
        <dbReference type="ARBA" id="ARBA00009409"/>
    </source>
</evidence>
<keyword evidence="8" id="KW-0511">Multifunctional enzyme</keyword>
<feature type="region of interest" description="Disordered" evidence="10">
    <location>
        <begin position="303"/>
        <end position="448"/>
    </location>
</feature>
<keyword evidence="6" id="KW-0234">DNA repair</keyword>
<evidence type="ECO:0000256" key="4">
    <source>
        <dbReference type="ARBA" id="ARBA00022801"/>
    </source>
</evidence>
<dbReference type="GO" id="GO:0006284">
    <property type="term" value="P:base-excision repair"/>
    <property type="evidence" value="ECO:0007669"/>
    <property type="project" value="InterPro"/>
</dbReference>
<dbReference type="InterPro" id="IPR035937">
    <property type="entry name" value="FPG_N"/>
</dbReference>
<sequence>MPEIAEVARVVHYLKKHLVGKKIINTLVQEDDIIYGKVGTSASAFKKAMDGKTIIDARQQGKYFWLVADSPPHPVMHLGMTGWVKFSNDDSGAYRSSKKEDTEWPPRFWKFIFQTDAKGDDKCEVAFVDARRLGRIRLVDAEGDQIRKTSPLKENGPDPVIDKDILTVEWLATKMRSKKVPIKALLLDQANISGVGNWVADEVLYQAKIHPEQYSNSFSDNQIGELHDALIDVCTTACNVLADSDQFPSTWIMKHRWNKGKKDSNVLPNGEKITHITVGGRTSAVVLSRQKKTGAVPDAVAKVEAEAGEDDVPTSPAKPKGTKRKAAKEDPRPEEDATPPKKARGTKMKPKEEEIKEELDVMPPKKGAGTKRKSNGVKIEAEQAPEAEKKRPRRSGGNANGTAPEVAADSGAEVEVTSKKEAKAKQTLNKSRSQTEESSGRRRSARLK</sequence>
<evidence type="ECO:0000259" key="11">
    <source>
        <dbReference type="PROSITE" id="PS51068"/>
    </source>
</evidence>
<dbReference type="SMART" id="SM00898">
    <property type="entry name" value="Fapy_DNA_glyco"/>
    <property type="match status" value="1"/>
</dbReference>
<protein>
    <submittedName>
        <fullName evidence="12">Formamidopyrimidine-DNA glycosylase</fullName>
    </submittedName>
</protein>
<dbReference type="GO" id="GO:0008534">
    <property type="term" value="F:oxidized purine nucleobase lesion DNA N-glycosylase activity"/>
    <property type="evidence" value="ECO:0007669"/>
    <property type="project" value="UniProtKB-EC"/>
</dbReference>
<keyword evidence="5" id="KW-0238">DNA-binding</keyword>
<evidence type="ECO:0000256" key="6">
    <source>
        <dbReference type="ARBA" id="ARBA00023204"/>
    </source>
</evidence>
<evidence type="ECO:0000313" key="12">
    <source>
        <dbReference type="EMBL" id="KAF2151253.1"/>
    </source>
</evidence>
<dbReference type="InterPro" id="IPR015886">
    <property type="entry name" value="H2TH_FPG"/>
</dbReference>
<dbReference type="GO" id="GO:0016829">
    <property type="term" value="F:lyase activity"/>
    <property type="evidence" value="ECO:0007669"/>
    <property type="project" value="UniProtKB-KW"/>
</dbReference>
<dbReference type="FunFam" id="1.10.8.50:FF:000009">
    <property type="entry name" value="Formamidopyrimidine-DNA glycosylase"/>
    <property type="match status" value="1"/>
</dbReference>
<dbReference type="Proteomes" id="UP000799439">
    <property type="component" value="Unassembled WGS sequence"/>
</dbReference>
<comment type="catalytic activity">
    <reaction evidence="1">
        <text>Hydrolysis of DNA containing ring-opened 7-methylguanine residues, releasing 2,6-diamino-4-hydroxy-5-(N-methyl)formamidopyrimidine.</text>
        <dbReference type="EC" id="3.2.2.23"/>
    </reaction>
</comment>
<dbReference type="Pfam" id="PF06831">
    <property type="entry name" value="H2TH"/>
    <property type="match status" value="1"/>
</dbReference>
<dbReference type="PANTHER" id="PTHR22993:SF9">
    <property type="entry name" value="FORMAMIDOPYRIMIDINE-DNA GLYCOSYLASE"/>
    <property type="match status" value="1"/>
</dbReference>
<dbReference type="GO" id="GO:0005634">
    <property type="term" value="C:nucleus"/>
    <property type="evidence" value="ECO:0007669"/>
    <property type="project" value="TreeGrafter"/>
</dbReference>
<dbReference type="Gene3D" id="1.10.8.50">
    <property type="match status" value="1"/>
</dbReference>
<dbReference type="Pfam" id="PF01149">
    <property type="entry name" value="Fapy_DNA_glyco"/>
    <property type="match status" value="1"/>
</dbReference>
<keyword evidence="13" id="KW-1185">Reference proteome</keyword>
<dbReference type="OrthoDB" id="444592at2759"/>
<keyword evidence="9" id="KW-0326">Glycosidase</keyword>
<comment type="caution">
    <text evidence="12">The sequence shown here is derived from an EMBL/GenBank/DDBJ whole genome shotgun (WGS) entry which is preliminary data.</text>
</comment>
<dbReference type="SUPFAM" id="SSF46946">
    <property type="entry name" value="S13-like H2TH domain"/>
    <property type="match status" value="1"/>
</dbReference>
<proteinExistence type="inferred from homology"/>
<keyword evidence="4" id="KW-0378">Hydrolase</keyword>
<dbReference type="PANTHER" id="PTHR22993">
    <property type="entry name" value="FORMAMIDOPYRIMIDINE-DNA GLYCOSYLASE"/>
    <property type="match status" value="1"/>
</dbReference>
<dbReference type="GO" id="GO:0003684">
    <property type="term" value="F:damaged DNA binding"/>
    <property type="evidence" value="ECO:0007669"/>
    <property type="project" value="InterPro"/>
</dbReference>
<evidence type="ECO:0000256" key="5">
    <source>
        <dbReference type="ARBA" id="ARBA00023125"/>
    </source>
</evidence>
<accession>A0A9P4IWK2</accession>
<evidence type="ECO:0000256" key="7">
    <source>
        <dbReference type="ARBA" id="ARBA00023239"/>
    </source>
</evidence>
<feature type="compositionally biased region" description="Basic and acidic residues" evidence="10">
    <location>
        <begin position="327"/>
        <end position="339"/>
    </location>
</feature>
<evidence type="ECO:0000256" key="9">
    <source>
        <dbReference type="ARBA" id="ARBA00023295"/>
    </source>
</evidence>
<dbReference type="GO" id="GO:0008270">
    <property type="term" value="F:zinc ion binding"/>
    <property type="evidence" value="ECO:0007669"/>
    <property type="project" value="InterPro"/>
</dbReference>
<name>A0A9P4IWK2_9PEZI</name>